<dbReference type="GO" id="GO:0008170">
    <property type="term" value="F:N-methyltransferase activity"/>
    <property type="evidence" value="ECO:0007669"/>
    <property type="project" value="InterPro"/>
</dbReference>
<dbReference type="CDD" id="cd02440">
    <property type="entry name" value="AdoMet_MTases"/>
    <property type="match status" value="1"/>
</dbReference>
<dbReference type="InterPro" id="IPR003356">
    <property type="entry name" value="DNA_methylase_A-5"/>
</dbReference>
<dbReference type="Gene3D" id="3.40.50.150">
    <property type="entry name" value="Vaccinia Virus protein VP39"/>
    <property type="match status" value="1"/>
</dbReference>
<proteinExistence type="predicted"/>
<dbReference type="AlphaFoldDB" id="A0AAE3GEP9"/>
<dbReference type="GO" id="GO:0003677">
    <property type="term" value="F:DNA binding"/>
    <property type="evidence" value="ECO:0007669"/>
    <property type="project" value="InterPro"/>
</dbReference>
<evidence type="ECO:0000313" key="2">
    <source>
        <dbReference type="EMBL" id="MCP2166846.1"/>
    </source>
</evidence>
<keyword evidence="2" id="KW-0808">Transferase</keyword>
<accession>A0AAE3GEP9</accession>
<dbReference type="PANTHER" id="PTHR42998">
    <property type="entry name" value="TYPE I RESTRICTION ENZYME HINDVIIP M PROTEIN-RELATED"/>
    <property type="match status" value="1"/>
</dbReference>
<dbReference type="EMBL" id="JAMTCK010000008">
    <property type="protein sequence ID" value="MCP2166846.1"/>
    <property type="molecule type" value="Genomic_DNA"/>
</dbReference>
<evidence type="ECO:0000313" key="3">
    <source>
        <dbReference type="Proteomes" id="UP001206128"/>
    </source>
</evidence>
<keyword evidence="3" id="KW-1185">Reference proteome</keyword>
<name>A0AAE3GEP9_9PSEU</name>
<sequence>MSTGDIARLANVGRAAVSNWRRRHADFPQPVAGAAASPRFSLAEVENWARRNGKPWAMSLTERVWQRLRAGGADLRLDQRVADAGRFLVGLHGGADLAGHLPGAAGERLVDDELAGLLTELAGEHGPGPAFERLHEHYLAARSRQLSATPDPVALLMAELTELAELTAVDGGGTVLDPACGTGTLLRAAAASAGSARLLGQEINTASAVIASARLLLGGAAGVRVAAGDSLRHDGFPHELADAVLCDPPFHDRDWGHAELTGDARWEYGVPPKGEPELAWVQHCLAHTAPGGLVAILMPSAAAARRAGRRIRGNLLRAGALRAVVSLPDGTRDLWLLRRPGPGERPASHVLTVETTTDGSTVDESGVDGAGRHLAPLSAVAEIWRRFQRDPEAPLSGPGHSVRIIDLLDDQVDLSPAQHRPTPGRDEVVRGFTTALDRLRRTALPLPDVVVADQPRRVGTTTVAELVRAGLVSVCPAPTRLRTHERGPVPVLTARDVVEARPASARTRPGAELVMVRPGDVVAAQAGAARVVTDTAALGPRLTRYRVDPDRLDPDFLAGVLRFGGPRPRPGARGGGTDAARLPVPWLSLAEQRAYAAAFRQLAAVADTLSTTAALVDSLVELGFAGLLDGSLRPGGR</sequence>
<evidence type="ECO:0000259" key="1">
    <source>
        <dbReference type="Pfam" id="PF02384"/>
    </source>
</evidence>
<dbReference type="PANTHER" id="PTHR42998:SF1">
    <property type="entry name" value="TYPE I RESTRICTION ENZYME HINDI METHYLASE SUBUNIT"/>
    <property type="match status" value="1"/>
</dbReference>
<dbReference type="InterPro" id="IPR052916">
    <property type="entry name" value="Type-I_RE_MTase_Subunit"/>
</dbReference>
<dbReference type="GO" id="GO:0032259">
    <property type="term" value="P:methylation"/>
    <property type="evidence" value="ECO:0007669"/>
    <property type="project" value="UniProtKB-KW"/>
</dbReference>
<protein>
    <submittedName>
        <fullName evidence="2">N-6 DNA Methylase</fullName>
    </submittedName>
</protein>
<dbReference type="InterPro" id="IPR029063">
    <property type="entry name" value="SAM-dependent_MTases_sf"/>
</dbReference>
<keyword evidence="2" id="KW-0489">Methyltransferase</keyword>
<feature type="domain" description="DNA methylase adenine-specific" evidence="1">
    <location>
        <begin position="149"/>
        <end position="329"/>
    </location>
</feature>
<dbReference type="Proteomes" id="UP001206128">
    <property type="component" value="Unassembled WGS sequence"/>
</dbReference>
<reference evidence="2" key="1">
    <citation type="submission" date="2022-06" db="EMBL/GenBank/DDBJ databases">
        <title>Genomic Encyclopedia of Archaeal and Bacterial Type Strains, Phase II (KMG-II): from individual species to whole genera.</title>
        <authorList>
            <person name="Goeker M."/>
        </authorList>
    </citation>
    <scope>NUCLEOTIDE SEQUENCE</scope>
    <source>
        <strain evidence="2">DSM 43935</strain>
    </source>
</reference>
<organism evidence="2 3">
    <name type="scientific">Goodfellowiella coeruleoviolacea</name>
    <dbReference type="NCBI Taxonomy" id="334858"/>
    <lineage>
        <taxon>Bacteria</taxon>
        <taxon>Bacillati</taxon>
        <taxon>Actinomycetota</taxon>
        <taxon>Actinomycetes</taxon>
        <taxon>Pseudonocardiales</taxon>
        <taxon>Pseudonocardiaceae</taxon>
        <taxon>Goodfellowiella</taxon>
    </lineage>
</organism>
<dbReference type="SUPFAM" id="SSF53335">
    <property type="entry name" value="S-adenosyl-L-methionine-dependent methyltransferases"/>
    <property type="match status" value="1"/>
</dbReference>
<dbReference type="PRINTS" id="PR00507">
    <property type="entry name" value="N12N6MTFRASE"/>
</dbReference>
<dbReference type="Pfam" id="PF02384">
    <property type="entry name" value="N6_Mtase"/>
    <property type="match status" value="1"/>
</dbReference>
<gene>
    <name evidence="2" type="ORF">LX83_003718</name>
</gene>
<comment type="caution">
    <text evidence="2">The sequence shown here is derived from an EMBL/GenBank/DDBJ whole genome shotgun (WGS) entry which is preliminary data.</text>
</comment>